<dbReference type="Proteomes" id="UP000663889">
    <property type="component" value="Unassembled WGS sequence"/>
</dbReference>
<proteinExistence type="predicted"/>
<keyword evidence="2" id="KW-0812">Transmembrane</keyword>
<reference evidence="6" key="1">
    <citation type="submission" date="2021-02" db="EMBL/GenBank/DDBJ databases">
        <authorList>
            <person name="Nowell W R."/>
        </authorList>
    </citation>
    <scope>NUCLEOTIDE SEQUENCE</scope>
</reference>
<sequence length="271" mass="31073">MGWRNVTAMNSTANDYSHLKWPLTFASILTTFLAFILLLSFRSDSWFTYELIQIGNKSTISNTTRYSRLLEYGSIGLWTICNGHYDDSDLKCDLWTKENRPHSLNIIIELVSFALFLSNLTVFPSWGSSILIYYNSNNRYMRPIYGFIGILLILTFSFTVILLVTILYTVSTPFYAPGQFVHDTGHLFFQYGLGLIYVGFASFLAIICLILVTLTLIWKKMIEMKLKQADKDFLQQLSNDGYQPGWHKMVIAPRTPPTNDSSGQPPPPYEY</sequence>
<evidence type="ECO:0000313" key="10">
    <source>
        <dbReference type="Proteomes" id="UP000663870"/>
    </source>
</evidence>
<comment type="caution">
    <text evidence="6">The sequence shown here is derived from an EMBL/GenBank/DDBJ whole genome shotgun (WGS) entry which is preliminary data.</text>
</comment>
<evidence type="ECO:0000313" key="8">
    <source>
        <dbReference type="EMBL" id="CAF3645053.1"/>
    </source>
</evidence>
<dbReference type="EMBL" id="CAJNOL010000066">
    <property type="protein sequence ID" value="CAF0808589.1"/>
    <property type="molecule type" value="Genomic_DNA"/>
</dbReference>
<evidence type="ECO:0000256" key="2">
    <source>
        <dbReference type="SAM" id="Phobius"/>
    </source>
</evidence>
<dbReference type="Proteomes" id="UP000663874">
    <property type="component" value="Unassembled WGS sequence"/>
</dbReference>
<dbReference type="AlphaFoldDB" id="A0A813VDU5"/>
<dbReference type="Proteomes" id="UP000663836">
    <property type="component" value="Unassembled WGS sequence"/>
</dbReference>
<dbReference type="Proteomes" id="UP000663864">
    <property type="component" value="Unassembled WGS sequence"/>
</dbReference>
<dbReference type="OrthoDB" id="10011144at2759"/>
<dbReference type="Gene3D" id="1.20.140.150">
    <property type="match status" value="1"/>
</dbReference>
<evidence type="ECO:0000313" key="11">
    <source>
        <dbReference type="Proteomes" id="UP000663889"/>
    </source>
</evidence>
<keyword evidence="2" id="KW-1133">Transmembrane helix</keyword>
<keyword evidence="2" id="KW-0472">Membrane</keyword>
<name>A0A813VDU5_9BILA</name>
<gene>
    <name evidence="7" type="ORF">FNK824_LOCUS1851</name>
    <name evidence="8" type="ORF">JBS370_LOCUS6026</name>
    <name evidence="4" type="ORF">JXQ802_LOCUS4607</name>
    <name evidence="9" type="ORF">OTI717_LOCUS9885</name>
    <name evidence="3" type="ORF">RFH988_LOCUS2672</name>
    <name evidence="6" type="ORF">SEV965_LOCUS2408</name>
    <name evidence="5" type="ORF">ZHD862_LOCUS2965</name>
</gene>
<dbReference type="EMBL" id="CAJNOU010000054">
    <property type="protein sequence ID" value="CAF0836923.1"/>
    <property type="molecule type" value="Genomic_DNA"/>
</dbReference>
<dbReference type="Proteomes" id="UP000663870">
    <property type="component" value="Unassembled WGS sequence"/>
</dbReference>
<evidence type="ECO:0000313" key="4">
    <source>
        <dbReference type="EMBL" id="CAF0808589.1"/>
    </source>
</evidence>
<dbReference type="EMBL" id="CAJOBE010000103">
    <property type="protein sequence ID" value="CAF3569108.1"/>
    <property type="molecule type" value="Genomic_DNA"/>
</dbReference>
<feature type="region of interest" description="Disordered" evidence="1">
    <location>
        <begin position="252"/>
        <end position="271"/>
    </location>
</feature>
<feature type="transmembrane region" description="Helical" evidence="2">
    <location>
        <begin position="188"/>
        <end position="218"/>
    </location>
</feature>
<dbReference type="EMBL" id="CAJOBD010000323">
    <property type="protein sequence ID" value="CAF3645053.1"/>
    <property type="molecule type" value="Genomic_DNA"/>
</dbReference>
<dbReference type="Proteomes" id="UP000663882">
    <property type="component" value="Unassembled WGS sequence"/>
</dbReference>
<evidence type="ECO:0000313" key="5">
    <source>
        <dbReference type="EMBL" id="CAF0812177.1"/>
    </source>
</evidence>
<evidence type="ECO:0000313" key="9">
    <source>
        <dbReference type="EMBL" id="CAF3660266.1"/>
    </source>
</evidence>
<evidence type="ECO:0000313" key="6">
    <source>
        <dbReference type="EMBL" id="CAF0836923.1"/>
    </source>
</evidence>
<feature type="transmembrane region" description="Helical" evidence="2">
    <location>
        <begin position="104"/>
        <end position="123"/>
    </location>
</feature>
<feature type="transmembrane region" description="Helical" evidence="2">
    <location>
        <begin position="144"/>
        <end position="168"/>
    </location>
</feature>
<feature type="transmembrane region" description="Helical" evidence="2">
    <location>
        <begin position="21"/>
        <end position="41"/>
    </location>
</feature>
<protein>
    <submittedName>
        <fullName evidence="6">Uncharacterized protein</fullName>
    </submittedName>
</protein>
<dbReference type="EMBL" id="CAJOAX010000863">
    <property type="protein sequence ID" value="CAF3660266.1"/>
    <property type="molecule type" value="Genomic_DNA"/>
</dbReference>
<evidence type="ECO:0000313" key="3">
    <source>
        <dbReference type="EMBL" id="CAF0776865.1"/>
    </source>
</evidence>
<organism evidence="6 11">
    <name type="scientific">Rotaria sordida</name>
    <dbReference type="NCBI Taxonomy" id="392033"/>
    <lineage>
        <taxon>Eukaryota</taxon>
        <taxon>Metazoa</taxon>
        <taxon>Spiralia</taxon>
        <taxon>Gnathifera</taxon>
        <taxon>Rotifera</taxon>
        <taxon>Eurotatoria</taxon>
        <taxon>Bdelloidea</taxon>
        <taxon>Philodinida</taxon>
        <taxon>Philodinidae</taxon>
        <taxon>Rotaria</taxon>
    </lineage>
</organism>
<evidence type="ECO:0000313" key="7">
    <source>
        <dbReference type="EMBL" id="CAF3569108.1"/>
    </source>
</evidence>
<dbReference type="EMBL" id="CAJNOT010000062">
    <property type="protein sequence ID" value="CAF0812177.1"/>
    <property type="molecule type" value="Genomic_DNA"/>
</dbReference>
<evidence type="ECO:0000256" key="1">
    <source>
        <dbReference type="SAM" id="MobiDB-lite"/>
    </source>
</evidence>
<dbReference type="EMBL" id="CAJNOO010000059">
    <property type="protein sequence ID" value="CAF0776865.1"/>
    <property type="molecule type" value="Genomic_DNA"/>
</dbReference>
<keyword evidence="10" id="KW-1185">Reference proteome</keyword>
<dbReference type="Proteomes" id="UP000663823">
    <property type="component" value="Unassembled WGS sequence"/>
</dbReference>
<accession>A0A813VDU5</accession>